<evidence type="ECO:0000256" key="1">
    <source>
        <dbReference type="SAM" id="SignalP"/>
    </source>
</evidence>
<protein>
    <submittedName>
        <fullName evidence="2">Uncharacterized protein</fullName>
    </submittedName>
</protein>
<organism evidence="2 3">
    <name type="scientific">Seiridium unicorne</name>
    <dbReference type="NCBI Taxonomy" id="138068"/>
    <lineage>
        <taxon>Eukaryota</taxon>
        <taxon>Fungi</taxon>
        <taxon>Dikarya</taxon>
        <taxon>Ascomycota</taxon>
        <taxon>Pezizomycotina</taxon>
        <taxon>Sordariomycetes</taxon>
        <taxon>Xylariomycetidae</taxon>
        <taxon>Amphisphaeriales</taxon>
        <taxon>Sporocadaceae</taxon>
        <taxon>Seiridium</taxon>
    </lineage>
</organism>
<keyword evidence="1" id="KW-0732">Signal</keyword>
<accession>A0ABR2UPQ4</accession>
<keyword evidence="3" id="KW-1185">Reference proteome</keyword>
<reference evidence="2 3" key="1">
    <citation type="journal article" date="2024" name="J. Plant Pathol.">
        <title>Sequence and assembly of the genome of Seiridium unicorne, isolate CBS 538.82, causal agent of cypress canker disease.</title>
        <authorList>
            <person name="Scali E."/>
            <person name="Rocca G.D."/>
            <person name="Danti R."/>
            <person name="Garbelotto M."/>
            <person name="Barberini S."/>
            <person name="Baroncelli R."/>
            <person name="Emiliani G."/>
        </authorList>
    </citation>
    <scope>NUCLEOTIDE SEQUENCE [LARGE SCALE GENOMIC DNA]</scope>
    <source>
        <strain evidence="2 3">BM-138-508</strain>
    </source>
</reference>
<sequence length="146" mass="15773">MIAKSAVTVILSFCSALGIAAPVTVSYSLTPEPPSPLLTMDQGGAEGSIDPASIKERAELYWASTLLADGEKDDKKKRDTPLYWASTLLTDGADDATGKEKRDTPLYWASTLLTDGEKDEKKRDTPLYWASTLLTDSEGDAADKKK</sequence>
<proteinExistence type="predicted"/>
<evidence type="ECO:0000313" key="2">
    <source>
        <dbReference type="EMBL" id="KAK9416406.1"/>
    </source>
</evidence>
<feature type="signal peptide" evidence="1">
    <location>
        <begin position="1"/>
        <end position="20"/>
    </location>
</feature>
<name>A0ABR2UPQ4_9PEZI</name>
<dbReference type="Proteomes" id="UP001408356">
    <property type="component" value="Unassembled WGS sequence"/>
</dbReference>
<dbReference type="EMBL" id="JARVKF010000407">
    <property type="protein sequence ID" value="KAK9416406.1"/>
    <property type="molecule type" value="Genomic_DNA"/>
</dbReference>
<comment type="caution">
    <text evidence="2">The sequence shown here is derived from an EMBL/GenBank/DDBJ whole genome shotgun (WGS) entry which is preliminary data.</text>
</comment>
<feature type="chain" id="PRO_5046264876" evidence="1">
    <location>
        <begin position="21"/>
        <end position="146"/>
    </location>
</feature>
<evidence type="ECO:0000313" key="3">
    <source>
        <dbReference type="Proteomes" id="UP001408356"/>
    </source>
</evidence>
<gene>
    <name evidence="2" type="ORF">SUNI508_01823</name>
</gene>